<evidence type="ECO:0000256" key="1">
    <source>
        <dbReference type="ARBA" id="ARBA00010398"/>
    </source>
</evidence>
<comment type="similarity">
    <text evidence="1">Belongs to the vitamin-B12 dependent methionine synthase family.</text>
</comment>
<dbReference type="GO" id="GO:0032259">
    <property type="term" value="P:methylation"/>
    <property type="evidence" value="ECO:0007669"/>
    <property type="project" value="UniProtKB-KW"/>
</dbReference>
<keyword evidence="2" id="KW-0489">Methyltransferase</keyword>
<name>X1AYS2_9ZZZZ</name>
<feature type="domain" description="Pterin-binding" evidence="4">
    <location>
        <begin position="1"/>
        <end position="149"/>
    </location>
</feature>
<dbReference type="GO" id="GO:0008705">
    <property type="term" value="F:methionine synthase activity"/>
    <property type="evidence" value="ECO:0007669"/>
    <property type="project" value="TreeGrafter"/>
</dbReference>
<keyword evidence="3" id="KW-0808">Transferase</keyword>
<accession>X1AYS2</accession>
<evidence type="ECO:0000313" key="5">
    <source>
        <dbReference type="EMBL" id="GAG74317.1"/>
    </source>
</evidence>
<dbReference type="PANTHER" id="PTHR45833">
    <property type="entry name" value="METHIONINE SYNTHASE"/>
    <property type="match status" value="1"/>
</dbReference>
<evidence type="ECO:0000256" key="3">
    <source>
        <dbReference type="ARBA" id="ARBA00022679"/>
    </source>
</evidence>
<dbReference type="EMBL" id="BART01000692">
    <property type="protein sequence ID" value="GAG74317.1"/>
    <property type="molecule type" value="Genomic_DNA"/>
</dbReference>
<dbReference type="GO" id="GO:0005829">
    <property type="term" value="C:cytosol"/>
    <property type="evidence" value="ECO:0007669"/>
    <property type="project" value="TreeGrafter"/>
</dbReference>
<reference evidence="5" key="1">
    <citation type="journal article" date="2014" name="Front. Microbiol.">
        <title>High frequency of phylogenetically diverse reductive dehalogenase-homologous genes in deep subseafloor sedimentary metagenomes.</title>
        <authorList>
            <person name="Kawai M."/>
            <person name="Futagami T."/>
            <person name="Toyoda A."/>
            <person name="Takaki Y."/>
            <person name="Nishi S."/>
            <person name="Hori S."/>
            <person name="Arai W."/>
            <person name="Tsubouchi T."/>
            <person name="Morono Y."/>
            <person name="Uchiyama I."/>
            <person name="Ito T."/>
            <person name="Fujiyama A."/>
            <person name="Inagaki F."/>
            <person name="Takami H."/>
        </authorList>
    </citation>
    <scope>NUCLEOTIDE SEQUENCE</scope>
    <source>
        <strain evidence="5">Expedition CK06-06</strain>
    </source>
</reference>
<sequence>MLVVGENISVVSKVVGDAVKDRNAEPIIKMAKEQKDAGADYIDVNIGPATKKGEELMQWIVKSIQDKVNTPLALDTKNISAIEAGLEVHKGTAMINSVTGDKDKLDILMPLSRPLLSSIRRYVLLRRLLSSGGEDWETLLSPTIVLGSS</sequence>
<feature type="non-terminal residue" evidence="5">
    <location>
        <position position="149"/>
    </location>
</feature>
<dbReference type="PANTHER" id="PTHR45833:SF2">
    <property type="entry name" value="BIFUNCTIONAL HOMOCYSTEINE S-METHYLTRANSFERASE_5,10-METHYLENETETRAHYDROFOLATE REDUCTASE"/>
    <property type="match status" value="1"/>
</dbReference>
<comment type="caution">
    <text evidence="5">The sequence shown here is derived from an EMBL/GenBank/DDBJ whole genome shotgun (WGS) entry which is preliminary data.</text>
</comment>
<evidence type="ECO:0000259" key="4">
    <source>
        <dbReference type="PROSITE" id="PS50972"/>
    </source>
</evidence>
<dbReference type="InterPro" id="IPR011005">
    <property type="entry name" value="Dihydropteroate_synth-like_sf"/>
</dbReference>
<dbReference type="InterPro" id="IPR050554">
    <property type="entry name" value="Met_Synthase/Corrinoid"/>
</dbReference>
<dbReference type="Gene3D" id="3.20.20.20">
    <property type="entry name" value="Dihydropteroate synthase-like"/>
    <property type="match status" value="1"/>
</dbReference>
<evidence type="ECO:0000256" key="2">
    <source>
        <dbReference type="ARBA" id="ARBA00022603"/>
    </source>
</evidence>
<dbReference type="AlphaFoldDB" id="X1AYS2"/>
<dbReference type="Pfam" id="PF00809">
    <property type="entry name" value="Pterin_bind"/>
    <property type="match status" value="1"/>
</dbReference>
<dbReference type="GO" id="GO:0042558">
    <property type="term" value="P:pteridine-containing compound metabolic process"/>
    <property type="evidence" value="ECO:0007669"/>
    <property type="project" value="InterPro"/>
</dbReference>
<organism evidence="5">
    <name type="scientific">marine sediment metagenome</name>
    <dbReference type="NCBI Taxonomy" id="412755"/>
    <lineage>
        <taxon>unclassified sequences</taxon>
        <taxon>metagenomes</taxon>
        <taxon>ecological metagenomes</taxon>
    </lineage>
</organism>
<dbReference type="PROSITE" id="PS50972">
    <property type="entry name" value="PTERIN_BINDING"/>
    <property type="match status" value="1"/>
</dbReference>
<gene>
    <name evidence="5" type="ORF">S01H4_02975</name>
</gene>
<protein>
    <recommendedName>
        <fullName evidence="4">Pterin-binding domain-containing protein</fullName>
    </recommendedName>
</protein>
<proteinExistence type="inferred from homology"/>
<dbReference type="InterPro" id="IPR000489">
    <property type="entry name" value="Pterin-binding_dom"/>
</dbReference>
<dbReference type="SUPFAM" id="SSF51717">
    <property type="entry name" value="Dihydropteroate synthetase-like"/>
    <property type="match status" value="1"/>
</dbReference>